<dbReference type="EMBL" id="LGTL01000020">
    <property type="protein sequence ID" value="KPA76495.1"/>
    <property type="molecule type" value="Genomic_DNA"/>
</dbReference>
<dbReference type="GO" id="GO:0003777">
    <property type="term" value="F:microtubule motor activity"/>
    <property type="evidence" value="ECO:0007669"/>
    <property type="project" value="InterPro"/>
</dbReference>
<feature type="region of interest" description="Disordered" evidence="3">
    <location>
        <begin position="1014"/>
        <end position="1034"/>
    </location>
</feature>
<feature type="compositionally biased region" description="Basic and acidic residues" evidence="3">
    <location>
        <begin position="1017"/>
        <end position="1034"/>
    </location>
</feature>
<evidence type="ECO:0000256" key="2">
    <source>
        <dbReference type="SAM" id="Coils"/>
    </source>
</evidence>
<dbReference type="GO" id="GO:0005871">
    <property type="term" value="C:kinesin complex"/>
    <property type="evidence" value="ECO:0007669"/>
    <property type="project" value="TreeGrafter"/>
</dbReference>
<evidence type="ECO:0000313" key="6">
    <source>
        <dbReference type="Proteomes" id="UP000037923"/>
    </source>
</evidence>
<evidence type="ECO:0000313" key="5">
    <source>
        <dbReference type="EMBL" id="KPA76495.1"/>
    </source>
</evidence>
<feature type="compositionally biased region" description="Polar residues" evidence="3">
    <location>
        <begin position="238"/>
        <end position="255"/>
    </location>
</feature>
<feature type="compositionally biased region" description="Low complexity" evidence="3">
    <location>
        <begin position="407"/>
        <end position="418"/>
    </location>
</feature>
<evidence type="ECO:0000259" key="4">
    <source>
        <dbReference type="PROSITE" id="PS50067"/>
    </source>
</evidence>
<accession>A0A0M9FUR6</accession>
<organism evidence="5 6">
    <name type="scientific">Leptomonas pyrrhocoris</name>
    <name type="common">Firebug parasite</name>
    <dbReference type="NCBI Taxonomy" id="157538"/>
    <lineage>
        <taxon>Eukaryota</taxon>
        <taxon>Discoba</taxon>
        <taxon>Euglenozoa</taxon>
        <taxon>Kinetoplastea</taxon>
        <taxon>Metakinetoplastina</taxon>
        <taxon>Trypanosomatida</taxon>
        <taxon>Trypanosomatidae</taxon>
        <taxon>Leishmaniinae</taxon>
        <taxon>Leptomonas</taxon>
    </lineage>
</organism>
<dbReference type="GO" id="GO:0016887">
    <property type="term" value="F:ATP hydrolysis activity"/>
    <property type="evidence" value="ECO:0007669"/>
    <property type="project" value="TreeGrafter"/>
</dbReference>
<proteinExistence type="inferred from homology"/>
<feature type="compositionally biased region" description="Low complexity" evidence="3">
    <location>
        <begin position="365"/>
        <end position="380"/>
    </location>
</feature>
<dbReference type="VEuPathDB" id="TriTrypDB:LpyrH10_20_1230"/>
<feature type="compositionally biased region" description="Polar residues" evidence="3">
    <location>
        <begin position="396"/>
        <end position="406"/>
    </location>
</feature>
<keyword evidence="1" id="KW-0505">Motor protein</keyword>
<dbReference type="Proteomes" id="UP000037923">
    <property type="component" value="Unassembled WGS sequence"/>
</dbReference>
<keyword evidence="2" id="KW-0175">Coiled coil</keyword>
<dbReference type="GeneID" id="26908085"/>
<keyword evidence="1" id="KW-0547">Nucleotide-binding</keyword>
<feature type="region of interest" description="Disordered" evidence="3">
    <location>
        <begin position="1"/>
        <end position="35"/>
    </location>
</feature>
<keyword evidence="1" id="KW-0067">ATP-binding</keyword>
<dbReference type="PROSITE" id="PS50067">
    <property type="entry name" value="KINESIN_MOTOR_2"/>
    <property type="match status" value="1"/>
</dbReference>
<sequence length="1593" mass="168262">MASHRSIERDGEYTPYSVRPSPSPDPSKLPSSASDRRAACEGDVYVVNAMSGERFHLTVTLQGPFHPLTSVTHASLQRTVRQILLASSSTAAAAAAAATEPPPTLLLEGMPLDESTTETLPNNAVIVVHRGVSVAGAPPLHRRSRTPSQPADGGIAVVEVLSGSLPRSPTARAVSMPALRPPSACNTAQKAKAAAAAASPTRTSPTTTAPSPRLPPRHANGHAAGSSAAKPPGAGSSTRAPSSSQIPSSTRTRTSGAKPIPSTPGATRSGPDFASNRVVKASATPPPPPNKCLLKSLREAGAADEEGEEGEYVACPPSVASLAKPLGVLQGIGVSAATGSAPSSMEQMASLPSISGGTQAPADRASTAAHTPSTSKSSTASPPPSPLHFSPKPTPVTSLVASPPQHNNSTTNYASSNTMECPWDRSKPPPVAVFLPSSPPSASSPSRPSTAFTSPAFSQTSPPSALLRSPPPPQPPTRVSGVETRGDKPVLALSAASPCRAAPMAPAPAPAVASSALFHTPRRAATAHGVTPGLSTQQDSSAAAPASALSSFTTVPPPPLPPHDSAAADKSQRLRGSVDALQAAYDAQKDAIVSAAAAEQQRLLTRLQRHCHALEAEKAELLAARLAGLRAQESASRLRVLRTAQEDAVSHEIDAARARLGQYREQILDHWLRVLHGHNDQHYAMSQELLRELETEGEQLSLRCLSAIAAYHTQKARLQALHQQQVRKEAEVAQLKWDAHVRRCTTEELRGCLRVVARVRPPLRRPWLPDWVLASAEEEEFDRGYAVQVPLAAATTSTNNIPKDQTTTTTAAAALPRCVEVVDPSRDVRRRFSLYAAYDSRSGTDGLAQQRLFKEQLQPLLEHMCRTGQRVAVLAFGAVGSGKTYTLIGPSVEPPPAPPSRTSRQQPRQSKGDATAAPNAATQGTTSAKASYSSRYSDSALSLSTVEDEKHEEHDVDVKGGGPLPRKVGNEAVLSARERHPHGLTGVGNPPRRGITRCLDPADEEMEMRVLQSVAQAEERDRGQRSSERHAREERRWRAQAGIDEEDGLLPRAVAWLTAHLRANVVARTKASAGPIVESVVFSMYEVYNDHVYDLLPTLPTTASVAQQEQNEEEGEGHRARRVVFDPSTWPRWNAGWLPAPHIKNSNPEQLTELQVELVPPTRRDSKDAAAALAQLQQQRTPTQSQWRVKASEVEVRSAAEALQAIQLGMQRRRSAATLRSTQSSRSHLFLRFRVEVQRPAAPEKASAAAAKASPPVIPSAFGAAPGGVLTGGAVGDDLPAENITQLDVGQEATKPKGYHFLHASLMPSSEASAAASASASAAAAAAAPAPTCVTELLFTDFAGSERVELGGAAGDSLKETQYINASLSSVKDVLIALARADPCRDAADGCDGASAATQKNQGGSTHATAGAAASLAERWGALISRPGVSLSRSPPVFLQPRFSKLDAGGRFGVSSSVQDGGTEHGLPLRRRVLSLMDTHVAGQGAAQWWRSWRASSPHIPFRTCKTTQLLQSALGAPCKTLVLACVRPCTVAEVVLPASMQHQRGRRARELALSLFDHQAPIILAEAHSTLLFADRINTATHESSTAAPARV</sequence>
<dbReference type="GO" id="GO:0008017">
    <property type="term" value="F:microtubule binding"/>
    <property type="evidence" value="ECO:0007669"/>
    <property type="project" value="InterPro"/>
</dbReference>
<dbReference type="InterPro" id="IPR001752">
    <property type="entry name" value="Kinesin_motor_dom"/>
</dbReference>
<feature type="region of interest" description="Disordered" evidence="3">
    <location>
        <begin position="526"/>
        <end position="573"/>
    </location>
</feature>
<dbReference type="PANTHER" id="PTHR24115:SF1016">
    <property type="entry name" value="KINESIN FAMILY MEMBER 19A"/>
    <property type="match status" value="1"/>
</dbReference>
<feature type="compositionally biased region" description="Low complexity" evidence="3">
    <location>
        <begin position="432"/>
        <end position="468"/>
    </location>
</feature>
<feature type="compositionally biased region" description="Low complexity" evidence="3">
    <location>
        <begin position="927"/>
        <end position="944"/>
    </location>
</feature>
<dbReference type="GO" id="GO:0005874">
    <property type="term" value="C:microtubule"/>
    <property type="evidence" value="ECO:0007669"/>
    <property type="project" value="TreeGrafter"/>
</dbReference>
<comment type="caution">
    <text evidence="5">The sequence shown here is derived from an EMBL/GenBank/DDBJ whole genome shotgun (WGS) entry which is preliminary data.</text>
</comment>
<feature type="coiled-coil region" evidence="2">
    <location>
        <begin position="597"/>
        <end position="624"/>
    </location>
</feature>
<dbReference type="RefSeq" id="XP_015654934.1">
    <property type="nucleotide sequence ID" value="XM_015806570.1"/>
</dbReference>
<evidence type="ECO:0000256" key="1">
    <source>
        <dbReference type="PROSITE-ProRule" id="PRU00283"/>
    </source>
</evidence>
<reference evidence="5 6" key="1">
    <citation type="submission" date="2015-07" db="EMBL/GenBank/DDBJ databases">
        <title>High-quality genome of monoxenous trypanosomatid Leptomonas pyrrhocoris.</title>
        <authorList>
            <person name="Flegontov P."/>
            <person name="Butenko A."/>
            <person name="Firsov S."/>
            <person name="Vlcek C."/>
            <person name="Logacheva M.D."/>
            <person name="Field M."/>
            <person name="Filatov D."/>
            <person name="Flegontova O."/>
            <person name="Gerasimov E."/>
            <person name="Jackson A.P."/>
            <person name="Kelly S."/>
            <person name="Opperdoes F."/>
            <person name="O'Reilly A."/>
            <person name="Votypka J."/>
            <person name="Yurchenko V."/>
            <person name="Lukes J."/>
        </authorList>
    </citation>
    <scope>NUCLEOTIDE SEQUENCE [LARGE SCALE GENOMIC DNA]</scope>
    <source>
        <strain evidence="5">H10</strain>
    </source>
</reference>
<feature type="region of interest" description="Disordered" evidence="3">
    <location>
        <begin position="887"/>
        <end position="968"/>
    </location>
</feature>
<dbReference type="SMART" id="SM00129">
    <property type="entry name" value="KISc"/>
    <property type="match status" value="1"/>
</dbReference>
<comment type="similarity">
    <text evidence="1">Belongs to the TRAFAC class myosin-kinesin ATPase superfamily. Kinesin family.</text>
</comment>
<feature type="region of interest" description="Disordered" evidence="3">
    <location>
        <begin position="167"/>
        <end position="273"/>
    </location>
</feature>
<dbReference type="GO" id="GO:0005524">
    <property type="term" value="F:ATP binding"/>
    <property type="evidence" value="ECO:0007669"/>
    <property type="project" value="UniProtKB-UniRule"/>
</dbReference>
<evidence type="ECO:0000256" key="3">
    <source>
        <dbReference type="SAM" id="MobiDB-lite"/>
    </source>
</evidence>
<feature type="compositionally biased region" description="Polar residues" evidence="3">
    <location>
        <begin position="337"/>
        <end position="358"/>
    </location>
</feature>
<name>A0A0M9FUR6_LEPPY</name>
<protein>
    <submittedName>
        <fullName evidence="5">Putative kinesin</fullName>
    </submittedName>
</protein>
<dbReference type="SUPFAM" id="SSF52540">
    <property type="entry name" value="P-loop containing nucleoside triphosphate hydrolases"/>
    <property type="match status" value="1"/>
</dbReference>
<dbReference type="OrthoDB" id="123929at2759"/>
<feature type="binding site" evidence="1">
    <location>
        <begin position="877"/>
        <end position="884"/>
    </location>
    <ligand>
        <name>ATP</name>
        <dbReference type="ChEBI" id="CHEBI:30616"/>
    </ligand>
</feature>
<feature type="compositionally biased region" description="Low complexity" evidence="3">
    <location>
        <begin position="221"/>
        <end position="237"/>
    </location>
</feature>
<feature type="compositionally biased region" description="Basic and acidic residues" evidence="3">
    <location>
        <begin position="947"/>
        <end position="958"/>
    </location>
</feature>
<gene>
    <name evidence="5" type="ORF">ABB37_07800</name>
</gene>
<dbReference type="Gene3D" id="3.40.850.10">
    <property type="entry name" value="Kinesin motor domain"/>
    <property type="match status" value="2"/>
</dbReference>
<dbReference type="OMA" id="FRTCKTT"/>
<feature type="domain" description="Kinesin motor" evidence="4">
    <location>
        <begin position="752"/>
        <end position="1552"/>
    </location>
</feature>
<dbReference type="InterPro" id="IPR027640">
    <property type="entry name" value="Kinesin-like_fam"/>
</dbReference>
<dbReference type="PANTHER" id="PTHR24115">
    <property type="entry name" value="KINESIN-RELATED"/>
    <property type="match status" value="1"/>
</dbReference>
<dbReference type="InterPro" id="IPR036961">
    <property type="entry name" value="Kinesin_motor_dom_sf"/>
</dbReference>
<dbReference type="GO" id="GO:0007018">
    <property type="term" value="P:microtubule-based movement"/>
    <property type="evidence" value="ECO:0007669"/>
    <property type="project" value="InterPro"/>
</dbReference>
<dbReference type="InterPro" id="IPR027417">
    <property type="entry name" value="P-loop_NTPase"/>
</dbReference>
<feature type="compositionally biased region" description="Low complexity" evidence="3">
    <location>
        <begin position="540"/>
        <end position="551"/>
    </location>
</feature>
<feature type="compositionally biased region" description="Low complexity" evidence="3">
    <location>
        <begin position="187"/>
        <end position="214"/>
    </location>
</feature>
<keyword evidence="6" id="KW-1185">Reference proteome</keyword>
<feature type="region of interest" description="Disordered" evidence="3">
    <location>
        <begin position="336"/>
        <end position="494"/>
    </location>
</feature>
<feature type="compositionally biased region" description="Low complexity" evidence="3">
    <location>
        <begin position="900"/>
        <end position="909"/>
    </location>
</feature>
<feature type="compositionally biased region" description="Basic and acidic residues" evidence="3">
    <location>
        <begin position="1"/>
        <end position="12"/>
    </location>
</feature>